<dbReference type="InterPro" id="IPR036179">
    <property type="entry name" value="Ig-like_dom_sf"/>
</dbReference>
<evidence type="ECO:0000256" key="2">
    <source>
        <dbReference type="ARBA" id="ARBA00023136"/>
    </source>
</evidence>
<dbReference type="InterPro" id="IPR003598">
    <property type="entry name" value="Ig_sub2"/>
</dbReference>
<evidence type="ECO:0000256" key="4">
    <source>
        <dbReference type="ARBA" id="ARBA00023180"/>
    </source>
</evidence>
<reference evidence="10" key="1">
    <citation type="submission" date="2021-02" db="EMBL/GenBank/DDBJ databases">
        <authorList>
            <person name="Nowell W R."/>
        </authorList>
    </citation>
    <scope>NUCLEOTIDE SEQUENCE</scope>
    <source>
        <strain evidence="10">Ploen Becks lab</strain>
    </source>
</reference>
<feature type="region of interest" description="Disordered" evidence="6">
    <location>
        <begin position="877"/>
        <end position="914"/>
    </location>
</feature>
<evidence type="ECO:0000256" key="6">
    <source>
        <dbReference type="SAM" id="MobiDB-lite"/>
    </source>
</evidence>
<protein>
    <recommendedName>
        <fullName evidence="9">Ig-like domain-containing protein</fullName>
    </recommendedName>
</protein>
<dbReference type="PANTHER" id="PTHR11640">
    <property type="entry name" value="NEPHRIN"/>
    <property type="match status" value="1"/>
</dbReference>
<dbReference type="SMART" id="SM00409">
    <property type="entry name" value="IG"/>
    <property type="match status" value="5"/>
</dbReference>
<evidence type="ECO:0000256" key="7">
    <source>
        <dbReference type="SAM" id="Phobius"/>
    </source>
</evidence>
<dbReference type="Gene3D" id="2.60.40.10">
    <property type="entry name" value="Immunoglobulins"/>
    <property type="match status" value="5"/>
</dbReference>
<comment type="subcellular location">
    <subcellularLocation>
        <location evidence="1">Membrane</location>
        <topology evidence="1">Single-pass type I membrane protein</topology>
    </subcellularLocation>
</comment>
<evidence type="ECO:0000259" key="9">
    <source>
        <dbReference type="PROSITE" id="PS50835"/>
    </source>
</evidence>
<evidence type="ECO:0000256" key="3">
    <source>
        <dbReference type="ARBA" id="ARBA00023157"/>
    </source>
</evidence>
<keyword evidence="2 7" id="KW-0472">Membrane</keyword>
<keyword evidence="5" id="KW-0393">Immunoglobulin domain</keyword>
<keyword evidence="8" id="KW-0732">Signal</keyword>
<dbReference type="InterPro" id="IPR013783">
    <property type="entry name" value="Ig-like_fold"/>
</dbReference>
<feature type="chain" id="PRO_5032676774" description="Ig-like domain-containing protein" evidence="8">
    <location>
        <begin position="20"/>
        <end position="1076"/>
    </location>
</feature>
<feature type="domain" description="Ig-like" evidence="9">
    <location>
        <begin position="285"/>
        <end position="367"/>
    </location>
</feature>
<dbReference type="InterPro" id="IPR051275">
    <property type="entry name" value="Cell_adhesion_signaling"/>
</dbReference>
<dbReference type="GO" id="GO:0098609">
    <property type="term" value="P:cell-cell adhesion"/>
    <property type="evidence" value="ECO:0007669"/>
    <property type="project" value="TreeGrafter"/>
</dbReference>
<dbReference type="OrthoDB" id="10028801at2759"/>
<dbReference type="EMBL" id="CAJNOC010000854">
    <property type="protein sequence ID" value="CAF0810103.1"/>
    <property type="molecule type" value="Genomic_DNA"/>
</dbReference>
<gene>
    <name evidence="10" type="ORF">OXX778_LOCUS6927</name>
</gene>
<dbReference type="CDD" id="cd00096">
    <property type="entry name" value="Ig"/>
    <property type="match status" value="1"/>
</dbReference>
<name>A0A813T7V3_9BILA</name>
<evidence type="ECO:0000256" key="1">
    <source>
        <dbReference type="ARBA" id="ARBA00004479"/>
    </source>
</evidence>
<dbReference type="InterPro" id="IPR003599">
    <property type="entry name" value="Ig_sub"/>
</dbReference>
<feature type="compositionally biased region" description="Low complexity" evidence="6">
    <location>
        <begin position="884"/>
        <end position="897"/>
    </location>
</feature>
<feature type="domain" description="Ig-like" evidence="9">
    <location>
        <begin position="372"/>
        <end position="565"/>
    </location>
</feature>
<dbReference type="Proteomes" id="UP000663879">
    <property type="component" value="Unassembled WGS sequence"/>
</dbReference>
<dbReference type="PANTHER" id="PTHR11640:SF31">
    <property type="entry name" value="IRREGULAR CHIASM C-ROUGHEST PROTEIN-RELATED"/>
    <property type="match status" value="1"/>
</dbReference>
<proteinExistence type="predicted"/>
<sequence length="1076" mass="123895">MTDLNRVVIISILFIFIRAEQLIQENPQDQQAIIGDRTVLKCRFKNLQGEPQWCIDDFCLGVSKNDIQNKIKNGTIHLKGRPRYKILGDRLKGEFHLLIEPVQLQDNMFFYCMATAASETIKAVKSKKIFLTVLTYPHSIHLDSPVHVSLNKPSSIQCRAKQSRPPVKILMSINGNIIYDESKYKTEILQYSINQDDKKYGYISSISSISNENLRQSYYDTITNLTIDDATIKMEGQSVECFAYSLFYSNQNYQITHKTLESSLQQQNNQNLMTAKSKIQVDYAPEVNLKLISSNKILREEDVVSLLCETKATPQIQSYKWYIGKNYIKGVKEQTLNLKLRREMHSKTITCEASNTVASVKASLQLKILFKPSFKKGPKSFIVVDRKNCNKPLTLDCQVTSNPKSNITWYRRKFVSIPSKTDLKNGRKVPYLYLVGLSSRLFTDKEQLYEDQLIGYGPTYTISSFNCANLIDDVKSPTKLKIKKAKRNSDNLNDVDTFRPVSYSTEYYDNYDYYDYDREDFDNDQYDEKPSQEMDHLSSEFNDFGIYICDASNRISEETETRSIRRYIKINPSGPPIGKLFSFNQNYNAEEQLNLLMKTQEVNEENSLIPELAASIGSSITLTCLVEPLPYLDSLIWIKDNGKIIPNSRLSISEQIISNLTNKTVLSKQNYKIKHENLTILNQKSQDFDNYEEDQDIEEENFNFELSKFRNELVTSSSGIKTTDFQSILFVRSTLHIKNIRKQDFGIYKCKFSNSFGSRVSMILLREKNFLDRLNLSNYIVFILFVITIFMCLILFLMCFWCFVSSNLRRKYICCFFDTKSRPNLVKNDPKINDWLNSTNRQLHLIKNETSIKQLKTCLNKDNTYSTTTEPLLISSNSPLINESSKSTKTSQTLTSSPRNESMGNSSSLVDEEDDDAVKLENKFPRFLVSSPMNGKSLSEDQPSMLLIRSQNFNAKISNCESMENRLANTLQRQHLNKLIKKKEDSPYRLSDLFNELSPMNSFSDNNAIYGNNNTTFSPVSTLTQSPSSRLINNNTNNKNLTLNKFPNPFSNDNFPNNSFNLPSSSNQSYFHHLNI</sequence>
<feature type="domain" description="Ig-like" evidence="9">
    <location>
        <begin position="600"/>
        <end position="761"/>
    </location>
</feature>
<dbReference type="InterPro" id="IPR007110">
    <property type="entry name" value="Ig-like_dom"/>
</dbReference>
<accession>A0A813T7V3</accession>
<keyword evidence="3" id="KW-1015">Disulfide bond</keyword>
<comment type="caution">
    <text evidence="10">The sequence shown here is derived from an EMBL/GenBank/DDBJ whole genome shotgun (WGS) entry which is preliminary data.</text>
</comment>
<evidence type="ECO:0000313" key="10">
    <source>
        <dbReference type="EMBL" id="CAF0810103.1"/>
    </source>
</evidence>
<dbReference type="SMART" id="SM00408">
    <property type="entry name" value="IGc2"/>
    <property type="match status" value="2"/>
</dbReference>
<keyword evidence="7" id="KW-1133">Transmembrane helix</keyword>
<dbReference type="AlphaFoldDB" id="A0A813T7V3"/>
<dbReference type="SUPFAM" id="SSF48726">
    <property type="entry name" value="Immunoglobulin"/>
    <property type="match status" value="4"/>
</dbReference>
<dbReference type="PROSITE" id="PS50835">
    <property type="entry name" value="IG_LIKE"/>
    <property type="match status" value="3"/>
</dbReference>
<evidence type="ECO:0000256" key="8">
    <source>
        <dbReference type="SAM" id="SignalP"/>
    </source>
</evidence>
<evidence type="ECO:0000313" key="11">
    <source>
        <dbReference type="Proteomes" id="UP000663879"/>
    </source>
</evidence>
<organism evidence="10 11">
    <name type="scientific">Brachionus calyciflorus</name>
    <dbReference type="NCBI Taxonomy" id="104777"/>
    <lineage>
        <taxon>Eukaryota</taxon>
        <taxon>Metazoa</taxon>
        <taxon>Spiralia</taxon>
        <taxon>Gnathifera</taxon>
        <taxon>Rotifera</taxon>
        <taxon>Eurotatoria</taxon>
        <taxon>Monogononta</taxon>
        <taxon>Pseudotrocha</taxon>
        <taxon>Ploima</taxon>
        <taxon>Brachionidae</taxon>
        <taxon>Brachionus</taxon>
    </lineage>
</organism>
<keyword evidence="11" id="KW-1185">Reference proteome</keyword>
<keyword evidence="4" id="KW-0325">Glycoprotein</keyword>
<feature type="signal peptide" evidence="8">
    <location>
        <begin position="1"/>
        <end position="19"/>
    </location>
</feature>
<dbReference type="GO" id="GO:0005886">
    <property type="term" value="C:plasma membrane"/>
    <property type="evidence" value="ECO:0007669"/>
    <property type="project" value="TreeGrafter"/>
</dbReference>
<feature type="compositionally biased region" description="Polar residues" evidence="6">
    <location>
        <begin position="898"/>
        <end position="909"/>
    </location>
</feature>
<evidence type="ECO:0000256" key="5">
    <source>
        <dbReference type="ARBA" id="ARBA00023319"/>
    </source>
</evidence>
<dbReference type="GO" id="GO:0005911">
    <property type="term" value="C:cell-cell junction"/>
    <property type="evidence" value="ECO:0007669"/>
    <property type="project" value="TreeGrafter"/>
</dbReference>
<keyword evidence="7" id="KW-0812">Transmembrane</keyword>
<dbReference type="GO" id="GO:0050839">
    <property type="term" value="F:cell adhesion molecule binding"/>
    <property type="evidence" value="ECO:0007669"/>
    <property type="project" value="TreeGrafter"/>
</dbReference>
<feature type="transmembrane region" description="Helical" evidence="7">
    <location>
        <begin position="779"/>
        <end position="803"/>
    </location>
</feature>